<evidence type="ECO:0000313" key="3">
    <source>
        <dbReference type="EMBL" id="BBY58385.1"/>
    </source>
</evidence>
<name>A0A7I7SQQ9_9MYCO</name>
<dbReference type="Pfam" id="PF06527">
    <property type="entry name" value="TniQ"/>
    <property type="match status" value="1"/>
</dbReference>
<feature type="region of interest" description="Disordered" evidence="1">
    <location>
        <begin position="760"/>
        <end position="799"/>
    </location>
</feature>
<keyword evidence="4" id="KW-1185">Reference proteome</keyword>
<organism evidence="3 4">
    <name type="scientific">Mycolicibacterium sarraceniae</name>
    <dbReference type="NCBI Taxonomy" id="1534348"/>
    <lineage>
        <taxon>Bacteria</taxon>
        <taxon>Bacillati</taxon>
        <taxon>Actinomycetota</taxon>
        <taxon>Actinomycetes</taxon>
        <taxon>Mycobacteriales</taxon>
        <taxon>Mycobacteriaceae</taxon>
        <taxon>Mycolicibacterium</taxon>
    </lineage>
</organism>
<evidence type="ECO:0000259" key="2">
    <source>
        <dbReference type="Pfam" id="PF06527"/>
    </source>
</evidence>
<dbReference type="EMBL" id="AP022595">
    <property type="protein sequence ID" value="BBY58385.1"/>
    <property type="molecule type" value="Genomic_DNA"/>
</dbReference>
<protein>
    <recommendedName>
        <fullName evidence="2">TniQ domain-containing protein</fullName>
    </recommendedName>
</protein>
<sequence length="799" mass="86874">MNSVRTLPIRIAPIGGEAIDSWLEAIAHRTHTSFSDLLTAVGLSPFSGMSTPAWVVCLNPDEAATTGAATGIDPDVLRTMTLQHYSGRAVRVKPDDGMLSRAFPWGPGRGSRFCPACLDATGGRWQLSWRLGWTFACTTHNCLLADACPGCGAVQRVRTHVGEMVPQPGRCSHPAPDATGRTPRRCSTDLAAAAVHSFDAGHPVIHAQRVVNAVLDSENTAFGVYETLPQARLKVLSDIRAVAGRALAYATPEDLKSLVPQDLNRIYQSVGETSGSRSGPARTETKPGLAAPTRAETAAVGVIAALEALARPDVASAGDALRWLVASSRQRGSAVSATNIAWGKNTSQVLTGVQLTALGPLLNPSDQLRYRIGTRLPAQPVPGTERTATLVRRLPAMLWPTWSLPLAIQNCHQRQLRPALSSILLLVSSRVNLDEAAWLIDGPIEGHAVSRVLQLLEKQDQWPSIRTALIGMADYLADNDIPIDYQRRRRADYSTLLPDTVWTQICRDTATPGPRPARARIARCYLFERLSGQPASTSPWALDDSAFRTKTADFPRHLTPELAEALNTHAHEFLTDQNIDDEPATWHPPNAVHKGLDLPGPDPATVDIARLHRVMGVDGMKLGTAAHRLGTSLDTVRYLLETHPVPRPNLASGDSLPTYHNRAYATAKAALPRVVLADFYEHQRMSLRDIAAAVGVSRQIVARLANDYDLPLREPGLQARTTIDRDWLYDQYVNKRRALPDIAKEAGMSTANMARWAKTHAIPMRSRGGGSHTARLNIRRTAEPSNQPRHNPLAPSSAE</sequence>
<proteinExistence type="predicted"/>
<evidence type="ECO:0000256" key="1">
    <source>
        <dbReference type="SAM" id="MobiDB-lite"/>
    </source>
</evidence>
<dbReference type="Proteomes" id="UP000466445">
    <property type="component" value="Chromosome"/>
</dbReference>
<dbReference type="AlphaFoldDB" id="A0A7I7SQQ9"/>
<feature type="domain" description="TniQ" evidence="2">
    <location>
        <begin position="8"/>
        <end position="144"/>
    </location>
</feature>
<accession>A0A7I7SQQ9</accession>
<feature type="region of interest" description="Disordered" evidence="1">
    <location>
        <begin position="270"/>
        <end position="292"/>
    </location>
</feature>
<evidence type="ECO:0000313" key="4">
    <source>
        <dbReference type="Proteomes" id="UP000466445"/>
    </source>
</evidence>
<reference evidence="3 4" key="1">
    <citation type="journal article" date="2019" name="Emerg. Microbes Infect.">
        <title>Comprehensive subspecies identification of 175 nontuberculous mycobacteria species based on 7547 genomic profiles.</title>
        <authorList>
            <person name="Matsumoto Y."/>
            <person name="Kinjo T."/>
            <person name="Motooka D."/>
            <person name="Nabeya D."/>
            <person name="Jung N."/>
            <person name="Uechi K."/>
            <person name="Horii T."/>
            <person name="Iida T."/>
            <person name="Fujita J."/>
            <person name="Nakamura S."/>
        </authorList>
    </citation>
    <scope>NUCLEOTIDE SEQUENCE [LARGE SCALE GENOMIC DNA]</scope>
    <source>
        <strain evidence="3 4">JCM 30395</strain>
    </source>
</reference>
<dbReference type="KEGG" id="msar:MSAR_15210"/>
<dbReference type="InterPro" id="IPR009492">
    <property type="entry name" value="TniQ"/>
</dbReference>
<gene>
    <name evidence="3" type="ORF">MSAR_15210</name>
</gene>